<evidence type="ECO:0000259" key="2">
    <source>
        <dbReference type="Pfam" id="PF07331"/>
    </source>
</evidence>
<reference evidence="3 4" key="1">
    <citation type="journal article" date="2012" name="J. Bacteriol.">
        <title>Complete genome sequence of Alcanivorax dieselolei type strain B5.</title>
        <authorList>
            <person name="Lai Q."/>
            <person name="Li W."/>
            <person name="Shao Z."/>
        </authorList>
    </citation>
    <scope>NUCLEOTIDE SEQUENCE [LARGE SCALE GENOMIC DNA]</scope>
    <source>
        <strain evidence="4">DSM 16502 / CGMCC 1.3690 / B-5</strain>
    </source>
</reference>
<dbReference type="RefSeq" id="WP_014993725.1">
    <property type="nucleotide sequence ID" value="NC_018691.1"/>
</dbReference>
<gene>
    <name evidence="3" type="ordered locus">B5T_01365</name>
</gene>
<evidence type="ECO:0000313" key="3">
    <source>
        <dbReference type="EMBL" id="AFT69647.1"/>
    </source>
</evidence>
<dbReference type="EMBL" id="CP003466">
    <property type="protein sequence ID" value="AFT69647.1"/>
    <property type="molecule type" value="Genomic_DNA"/>
</dbReference>
<proteinExistence type="predicted"/>
<keyword evidence="1" id="KW-1133">Transmembrane helix</keyword>
<keyword evidence="4" id="KW-1185">Reference proteome</keyword>
<keyword evidence="1" id="KW-0472">Membrane</keyword>
<feature type="transmembrane region" description="Helical" evidence="1">
    <location>
        <begin position="117"/>
        <end position="138"/>
    </location>
</feature>
<evidence type="ECO:0000313" key="4">
    <source>
        <dbReference type="Proteomes" id="UP000006286"/>
    </source>
</evidence>
<keyword evidence="1" id="KW-0812">Transmembrane</keyword>
<protein>
    <submittedName>
        <fullName evidence="3">Small permease component of tripartite tricarboxylate transporter</fullName>
    </submittedName>
</protein>
<feature type="transmembrane region" description="Helical" evidence="1">
    <location>
        <begin position="6"/>
        <end position="25"/>
    </location>
</feature>
<feature type="transmembrane region" description="Helical" evidence="1">
    <location>
        <begin position="37"/>
        <end position="57"/>
    </location>
</feature>
<name>K0CDC4_ALCDB</name>
<dbReference type="Proteomes" id="UP000006286">
    <property type="component" value="Chromosome"/>
</dbReference>
<sequence length="147" mass="15785">MARPFNGLQIGAAALLALLGLFIIWQGSDYSMGSLRRMGPGFFPVMMGSVLLLFSLLVVWEVRREEKQENLWVPRPILMICAGFIAFAALLESVGLVPATLALVILVSLAEKPVRPVATVATAAGLCVLGVLVFLYGFGIPVAAIQW</sequence>
<dbReference type="OrthoDB" id="5186924at2"/>
<feature type="transmembrane region" description="Helical" evidence="1">
    <location>
        <begin position="77"/>
        <end position="110"/>
    </location>
</feature>
<feature type="domain" description="DUF1468" evidence="2">
    <location>
        <begin position="10"/>
        <end position="141"/>
    </location>
</feature>
<organism evidence="3 4">
    <name type="scientific">Alcanivorax dieselolei (strain DSM 16502 / CGMCC 1.3690 / MCCC 1A00001 / B-5)</name>
    <name type="common">Alloalcanivorax dieselolei</name>
    <dbReference type="NCBI Taxonomy" id="930169"/>
    <lineage>
        <taxon>Bacteria</taxon>
        <taxon>Pseudomonadati</taxon>
        <taxon>Pseudomonadota</taxon>
        <taxon>Gammaproteobacteria</taxon>
        <taxon>Oceanospirillales</taxon>
        <taxon>Alcanivoracaceae</taxon>
        <taxon>Alloalcanivorax</taxon>
    </lineage>
</organism>
<dbReference type="HOGENOM" id="CLU_108885_2_0_6"/>
<dbReference type="PATRIC" id="fig|930169.3.peg.1338"/>
<dbReference type="eggNOG" id="ENOG502ZU9N">
    <property type="taxonomic scope" value="Bacteria"/>
</dbReference>
<dbReference type="InterPro" id="IPR009936">
    <property type="entry name" value="DUF1468"/>
</dbReference>
<dbReference type="STRING" id="930169.B5T_01365"/>
<dbReference type="AlphaFoldDB" id="K0CDC4"/>
<dbReference type="KEGG" id="adi:B5T_01365"/>
<evidence type="ECO:0000256" key="1">
    <source>
        <dbReference type="SAM" id="Phobius"/>
    </source>
</evidence>
<accession>K0CDC4</accession>
<dbReference type="Pfam" id="PF07331">
    <property type="entry name" value="TctB"/>
    <property type="match status" value="1"/>
</dbReference>